<reference evidence="3" key="1">
    <citation type="submission" date="2017-06" db="EMBL/GenBank/DDBJ databases">
        <authorList>
            <person name="Varghese N."/>
            <person name="Submissions S."/>
        </authorList>
    </citation>
    <scope>NUCLEOTIDE SEQUENCE [LARGE SCALE GENOMIC DNA]</scope>
    <source>
        <strain evidence="3">CIP 108523</strain>
    </source>
</reference>
<evidence type="ECO:0000256" key="1">
    <source>
        <dbReference type="SAM" id="MobiDB-lite"/>
    </source>
</evidence>
<name>A0A239CHE7_9PSED</name>
<dbReference type="PIRSF" id="PIRSF010372">
    <property type="entry name" value="PaiB"/>
    <property type="match status" value="1"/>
</dbReference>
<evidence type="ECO:0000313" key="2">
    <source>
        <dbReference type="EMBL" id="SNS18904.1"/>
    </source>
</evidence>
<organism evidence="2 3">
    <name type="scientific">Pseudomonas segetis</name>
    <dbReference type="NCBI Taxonomy" id="298908"/>
    <lineage>
        <taxon>Bacteria</taxon>
        <taxon>Pseudomonadati</taxon>
        <taxon>Pseudomonadota</taxon>
        <taxon>Gammaproteobacteria</taxon>
        <taxon>Pseudomonadales</taxon>
        <taxon>Pseudomonadaceae</taxon>
        <taxon>Pseudomonas</taxon>
    </lineage>
</organism>
<proteinExistence type="predicted"/>
<dbReference type="SUPFAM" id="SSF50475">
    <property type="entry name" value="FMN-binding split barrel"/>
    <property type="match status" value="1"/>
</dbReference>
<dbReference type="Pfam" id="PF04299">
    <property type="entry name" value="FMN_bind_2"/>
    <property type="match status" value="1"/>
</dbReference>
<dbReference type="PANTHER" id="PTHR35802:SF1">
    <property type="entry name" value="PROTEASE SYNTHASE AND SPORULATION PROTEIN PAI 2"/>
    <property type="match status" value="1"/>
</dbReference>
<dbReference type="Gene3D" id="2.30.110.10">
    <property type="entry name" value="Electron Transport, Fmn-binding Protein, Chain A"/>
    <property type="match status" value="1"/>
</dbReference>
<accession>A0A239CHE7</accession>
<protein>
    <submittedName>
        <fullName evidence="2">Negative transcriptional regulator, PaiB family</fullName>
    </submittedName>
</protein>
<dbReference type="AlphaFoldDB" id="A0A239CHE7"/>
<dbReference type="Proteomes" id="UP000242915">
    <property type="component" value="Unassembled WGS sequence"/>
</dbReference>
<gene>
    <name evidence="2" type="ORF">SAMN05216255_1682</name>
</gene>
<feature type="region of interest" description="Disordered" evidence="1">
    <location>
        <begin position="177"/>
        <end position="210"/>
    </location>
</feature>
<dbReference type="EMBL" id="FZOG01000002">
    <property type="protein sequence ID" value="SNS18904.1"/>
    <property type="molecule type" value="Genomic_DNA"/>
</dbReference>
<dbReference type="InterPro" id="IPR007396">
    <property type="entry name" value="TR_PAI2-type"/>
</dbReference>
<sequence length="210" mass="23456">MYLPTAFRQDDLGVLHEEIDKARLATVVSHGASGLQATHLPVLLIREEGQYGTLYGHLARANPHWRDWQAGSDALVMFNTTDGYISPAWYPAKAEHGKVVPTWNYISVHARGPIELFDDPQRLLQLVSRLSDKHEAPRQKPWSVDDAPADYIDKMLRAIVGFALPIAHLEGKYKLSQNRDPADRQGVRAGLQSSTDPRDQLLAGRMPCAD</sequence>
<dbReference type="InterPro" id="IPR012349">
    <property type="entry name" value="Split_barrel_FMN-bd"/>
</dbReference>
<keyword evidence="3" id="KW-1185">Reference proteome</keyword>
<dbReference type="RefSeq" id="WP_089359428.1">
    <property type="nucleotide sequence ID" value="NZ_FZOG01000002.1"/>
</dbReference>
<evidence type="ECO:0000313" key="3">
    <source>
        <dbReference type="Proteomes" id="UP000242915"/>
    </source>
</evidence>
<dbReference type="PANTHER" id="PTHR35802">
    <property type="entry name" value="PROTEASE SYNTHASE AND SPORULATION PROTEIN PAI 2"/>
    <property type="match status" value="1"/>
</dbReference>